<feature type="transmembrane region" description="Helical" evidence="1">
    <location>
        <begin position="122"/>
        <end position="140"/>
    </location>
</feature>
<feature type="transmembrane region" description="Helical" evidence="1">
    <location>
        <begin position="16"/>
        <end position="37"/>
    </location>
</feature>
<name>A0A9X1V7U3_9BACL</name>
<evidence type="ECO:0000256" key="1">
    <source>
        <dbReference type="SAM" id="Phobius"/>
    </source>
</evidence>
<keyword evidence="1" id="KW-1133">Transmembrane helix</keyword>
<gene>
    <name evidence="2" type="ORF">MM817_00619</name>
</gene>
<feature type="transmembrane region" description="Helical" evidence="1">
    <location>
        <begin position="57"/>
        <end position="80"/>
    </location>
</feature>
<evidence type="ECO:0000313" key="2">
    <source>
        <dbReference type="EMBL" id="MCI0182360.1"/>
    </source>
</evidence>
<dbReference type="AlphaFoldDB" id="A0A9X1V7U3"/>
<dbReference type="EMBL" id="JALBUF010000001">
    <property type="protein sequence ID" value="MCI0182360.1"/>
    <property type="molecule type" value="Genomic_DNA"/>
</dbReference>
<keyword evidence="3" id="KW-1185">Reference proteome</keyword>
<organism evidence="2 3">
    <name type="scientific">Sulfoacidibacillus ferrooxidans</name>
    <dbReference type="NCBI Taxonomy" id="2005001"/>
    <lineage>
        <taxon>Bacteria</taxon>
        <taxon>Bacillati</taxon>
        <taxon>Bacillota</taxon>
        <taxon>Bacilli</taxon>
        <taxon>Bacillales</taxon>
        <taxon>Alicyclobacillaceae</taxon>
        <taxon>Sulfoacidibacillus</taxon>
    </lineage>
</organism>
<protein>
    <submittedName>
        <fullName evidence="2">Uncharacterized protein</fullName>
    </submittedName>
</protein>
<evidence type="ECO:0000313" key="3">
    <source>
        <dbReference type="Proteomes" id="UP001139263"/>
    </source>
</evidence>
<keyword evidence="1" id="KW-0472">Membrane</keyword>
<reference evidence="2" key="1">
    <citation type="submission" date="2022-03" db="EMBL/GenBank/DDBJ databases">
        <title>Draft Genome Sequence of Firmicute Strain S0AB, a Heterotrophic Iron/Sulfur-Oxidizing Extreme Acidophile.</title>
        <authorList>
            <person name="Vergara E."/>
            <person name="Pakostova E."/>
            <person name="Johnson D.B."/>
            <person name="Holmes D.S."/>
        </authorList>
    </citation>
    <scope>NUCLEOTIDE SEQUENCE</scope>
    <source>
        <strain evidence="2">S0AB</strain>
    </source>
</reference>
<dbReference type="RefSeq" id="WP_241711961.1">
    <property type="nucleotide sequence ID" value="NZ_JALBUF010000001.1"/>
</dbReference>
<sequence>MEQKYSRGLGVLRKSIIGTLLGLGLEFLLGMIVNLYVQFPANSPNGNVFTWVTQHSALTMIHILLGTVILVLGLFNLILTTSMQGKVAIITSIVGFVSILFSWGSGMAFLTNGQQNMMSLDMSIGFILSVFVYGYQLRLLRAV</sequence>
<dbReference type="Proteomes" id="UP001139263">
    <property type="component" value="Unassembled WGS sequence"/>
</dbReference>
<proteinExistence type="predicted"/>
<accession>A0A9X1V7U3</accession>
<comment type="caution">
    <text evidence="2">The sequence shown here is derived from an EMBL/GenBank/DDBJ whole genome shotgun (WGS) entry which is preliminary data.</text>
</comment>
<keyword evidence="1" id="KW-0812">Transmembrane</keyword>
<feature type="transmembrane region" description="Helical" evidence="1">
    <location>
        <begin position="87"/>
        <end position="110"/>
    </location>
</feature>